<name>A0A4U8TKS1_9HELI</name>
<dbReference type="SMART" id="SM00327">
    <property type="entry name" value="VWA"/>
    <property type="match status" value="1"/>
</dbReference>
<gene>
    <name evidence="3" type="ORF">LS80_001715</name>
</gene>
<dbReference type="SUPFAM" id="SSF53300">
    <property type="entry name" value="vWA-like"/>
    <property type="match status" value="1"/>
</dbReference>
<comment type="caution">
    <text evidence="3">The sequence shown here is derived from an EMBL/GenBank/DDBJ whole genome shotgun (WGS) entry which is preliminary data.</text>
</comment>
<dbReference type="RefSeq" id="WP_034321395.1">
    <property type="nucleotide sequence ID" value="NZ_FZNF01000010.1"/>
</dbReference>
<dbReference type="AlphaFoldDB" id="A0A4U8TKS1"/>
<evidence type="ECO:0000259" key="2">
    <source>
        <dbReference type="PROSITE" id="PS50234"/>
    </source>
</evidence>
<feature type="chain" id="PRO_5020599063" evidence="1">
    <location>
        <begin position="29"/>
        <end position="228"/>
    </location>
</feature>
<protein>
    <submittedName>
        <fullName evidence="3">VWA domain-containing protein</fullName>
    </submittedName>
</protein>
<dbReference type="InterPro" id="IPR036465">
    <property type="entry name" value="vWFA_dom_sf"/>
</dbReference>
<proteinExistence type="predicted"/>
<feature type="signal peptide" evidence="1">
    <location>
        <begin position="1"/>
        <end position="28"/>
    </location>
</feature>
<dbReference type="Proteomes" id="UP000029861">
    <property type="component" value="Unassembled WGS sequence"/>
</dbReference>
<organism evidence="3 4">
    <name type="scientific">Helicobacter trogontum</name>
    <dbReference type="NCBI Taxonomy" id="50960"/>
    <lineage>
        <taxon>Bacteria</taxon>
        <taxon>Pseudomonadati</taxon>
        <taxon>Campylobacterota</taxon>
        <taxon>Epsilonproteobacteria</taxon>
        <taxon>Campylobacterales</taxon>
        <taxon>Helicobacteraceae</taxon>
        <taxon>Helicobacter</taxon>
    </lineage>
</organism>
<sequence>MFDPSKFAVSLPKSIPVLLLLDISASMAESCGGNDNIRKIEALNNALEEMIEGFRKAQTLETFIKVGIITFGSNVSLHTPLTPISDLLELPSLSADGMTPLGGALSMAKGIVEDKSIFLGKDYRPVIVLLSDGVPNDEWEDPLRQFISNGRSSKCDRLAIAFGKDANKDMLRCFIEGSENDLFYAEDAATLYRVFKKITMSVSTRVTSQNKNQVPKIDVDLDDDPTTF</sequence>
<feature type="domain" description="VWFA" evidence="2">
    <location>
        <begin position="16"/>
        <end position="198"/>
    </location>
</feature>
<accession>A0A4U8TKS1</accession>
<dbReference type="PROSITE" id="PS50234">
    <property type="entry name" value="VWFA"/>
    <property type="match status" value="1"/>
</dbReference>
<evidence type="ECO:0000313" key="3">
    <source>
        <dbReference type="EMBL" id="TLD99387.1"/>
    </source>
</evidence>
<dbReference type="InterPro" id="IPR002035">
    <property type="entry name" value="VWF_A"/>
</dbReference>
<reference evidence="3 4" key="1">
    <citation type="journal article" date="2014" name="Genome Announc.">
        <title>Draft genome sequences of eight enterohepatic helicobacter species isolated from both laboratory and wild rodents.</title>
        <authorList>
            <person name="Sheh A."/>
            <person name="Shen Z."/>
            <person name="Fox J.G."/>
        </authorList>
    </citation>
    <scope>NUCLEOTIDE SEQUENCE [LARGE SCALE GENOMIC DNA]</scope>
    <source>
        <strain evidence="3 4">ATCC 49310</strain>
    </source>
</reference>
<evidence type="ECO:0000256" key="1">
    <source>
        <dbReference type="SAM" id="SignalP"/>
    </source>
</evidence>
<dbReference type="Gene3D" id="3.40.50.410">
    <property type="entry name" value="von Willebrand factor, type A domain"/>
    <property type="match status" value="1"/>
</dbReference>
<dbReference type="Pfam" id="PF13519">
    <property type="entry name" value="VWA_2"/>
    <property type="match status" value="1"/>
</dbReference>
<evidence type="ECO:0000313" key="4">
    <source>
        <dbReference type="Proteomes" id="UP000029861"/>
    </source>
</evidence>
<keyword evidence="1" id="KW-0732">Signal</keyword>
<dbReference type="EMBL" id="JRPK02000003">
    <property type="protein sequence ID" value="TLD99387.1"/>
    <property type="molecule type" value="Genomic_DNA"/>
</dbReference>